<dbReference type="InterPro" id="IPR013249">
    <property type="entry name" value="RNA_pol_sigma70_r4_t2"/>
</dbReference>
<evidence type="ECO:0000256" key="4">
    <source>
        <dbReference type="ARBA" id="ARBA00023125"/>
    </source>
</evidence>
<dbReference type="Gene3D" id="1.10.10.10">
    <property type="entry name" value="Winged helix-like DNA-binding domain superfamily/Winged helix DNA-binding domain"/>
    <property type="match status" value="1"/>
</dbReference>
<feature type="domain" description="RNA polymerase sigma-70 region 2" evidence="6">
    <location>
        <begin position="14"/>
        <end position="73"/>
    </location>
</feature>
<dbReference type="InterPro" id="IPR036388">
    <property type="entry name" value="WH-like_DNA-bd_sf"/>
</dbReference>
<dbReference type="Pfam" id="PF08281">
    <property type="entry name" value="Sigma70_r4_2"/>
    <property type="match status" value="1"/>
</dbReference>
<evidence type="ECO:0000256" key="3">
    <source>
        <dbReference type="ARBA" id="ARBA00023082"/>
    </source>
</evidence>
<sequence>MHLQIFQQQVLPARDKLYRLALQLLGDPEEARDVVQEVLLRIWSSREQLPEYHHVEAWCMRMARNLCLDKLKAGKVRKAAIPEISRREHAPVTPLQQTEYRQQRDYLRRVVAMLPEKHRIVWHLRDVEGYSYQEIAGMAGMSLDEVKVNLFRARKAVKEKLTQIDLYGIP</sequence>
<evidence type="ECO:0000256" key="5">
    <source>
        <dbReference type="ARBA" id="ARBA00023163"/>
    </source>
</evidence>
<evidence type="ECO:0000313" key="8">
    <source>
        <dbReference type="EMBL" id="GAA4305613.1"/>
    </source>
</evidence>
<keyword evidence="2" id="KW-0805">Transcription regulation</keyword>
<dbReference type="Proteomes" id="UP001501207">
    <property type="component" value="Unassembled WGS sequence"/>
</dbReference>
<dbReference type="NCBIfam" id="TIGR02937">
    <property type="entry name" value="sigma70-ECF"/>
    <property type="match status" value="1"/>
</dbReference>
<keyword evidence="3" id="KW-0731">Sigma factor</keyword>
<dbReference type="PANTHER" id="PTHR43133">
    <property type="entry name" value="RNA POLYMERASE ECF-TYPE SIGMA FACTO"/>
    <property type="match status" value="1"/>
</dbReference>
<reference evidence="9" key="1">
    <citation type="journal article" date="2019" name="Int. J. Syst. Evol. Microbiol.">
        <title>The Global Catalogue of Microorganisms (GCM) 10K type strain sequencing project: providing services to taxonomists for standard genome sequencing and annotation.</title>
        <authorList>
            <consortium name="The Broad Institute Genomics Platform"/>
            <consortium name="The Broad Institute Genome Sequencing Center for Infectious Disease"/>
            <person name="Wu L."/>
            <person name="Ma J."/>
        </authorList>
    </citation>
    <scope>NUCLEOTIDE SEQUENCE [LARGE SCALE GENOMIC DNA]</scope>
    <source>
        <strain evidence="9">JCM 17664</strain>
    </source>
</reference>
<comment type="caution">
    <text evidence="8">The sequence shown here is derived from an EMBL/GenBank/DDBJ whole genome shotgun (WGS) entry which is preliminary data.</text>
</comment>
<dbReference type="SUPFAM" id="SSF88659">
    <property type="entry name" value="Sigma3 and sigma4 domains of RNA polymerase sigma factors"/>
    <property type="match status" value="1"/>
</dbReference>
<evidence type="ECO:0000259" key="7">
    <source>
        <dbReference type="Pfam" id="PF08281"/>
    </source>
</evidence>
<evidence type="ECO:0000313" key="9">
    <source>
        <dbReference type="Proteomes" id="UP001501207"/>
    </source>
</evidence>
<dbReference type="InterPro" id="IPR007627">
    <property type="entry name" value="RNA_pol_sigma70_r2"/>
</dbReference>
<evidence type="ECO:0000256" key="1">
    <source>
        <dbReference type="ARBA" id="ARBA00010641"/>
    </source>
</evidence>
<dbReference type="InterPro" id="IPR013324">
    <property type="entry name" value="RNA_pol_sigma_r3/r4-like"/>
</dbReference>
<dbReference type="InterPro" id="IPR013325">
    <property type="entry name" value="RNA_pol_sigma_r2"/>
</dbReference>
<dbReference type="InterPro" id="IPR014284">
    <property type="entry name" value="RNA_pol_sigma-70_dom"/>
</dbReference>
<dbReference type="RefSeq" id="WP_344976723.1">
    <property type="nucleotide sequence ID" value="NZ_BAABFN010000002.1"/>
</dbReference>
<keyword evidence="9" id="KW-1185">Reference proteome</keyword>
<organism evidence="8 9">
    <name type="scientific">Compostibacter hankyongensis</name>
    <dbReference type="NCBI Taxonomy" id="1007089"/>
    <lineage>
        <taxon>Bacteria</taxon>
        <taxon>Pseudomonadati</taxon>
        <taxon>Bacteroidota</taxon>
        <taxon>Chitinophagia</taxon>
        <taxon>Chitinophagales</taxon>
        <taxon>Chitinophagaceae</taxon>
        <taxon>Compostibacter</taxon>
    </lineage>
</organism>
<dbReference type="Pfam" id="PF04542">
    <property type="entry name" value="Sigma70_r2"/>
    <property type="match status" value="1"/>
</dbReference>
<dbReference type="EMBL" id="BAABFN010000002">
    <property type="protein sequence ID" value="GAA4305613.1"/>
    <property type="molecule type" value="Genomic_DNA"/>
</dbReference>
<dbReference type="Gene3D" id="1.10.1740.10">
    <property type="match status" value="1"/>
</dbReference>
<comment type="similarity">
    <text evidence="1">Belongs to the sigma-70 factor family. ECF subfamily.</text>
</comment>
<name>A0ABP8FK19_9BACT</name>
<accession>A0ABP8FK19</accession>
<evidence type="ECO:0000259" key="6">
    <source>
        <dbReference type="Pfam" id="PF04542"/>
    </source>
</evidence>
<keyword evidence="4" id="KW-0238">DNA-binding</keyword>
<evidence type="ECO:0000256" key="2">
    <source>
        <dbReference type="ARBA" id="ARBA00023015"/>
    </source>
</evidence>
<proteinExistence type="inferred from homology"/>
<dbReference type="PANTHER" id="PTHR43133:SF8">
    <property type="entry name" value="RNA POLYMERASE SIGMA FACTOR HI_1459-RELATED"/>
    <property type="match status" value="1"/>
</dbReference>
<gene>
    <name evidence="8" type="ORF">GCM10023143_10980</name>
</gene>
<dbReference type="InterPro" id="IPR039425">
    <property type="entry name" value="RNA_pol_sigma-70-like"/>
</dbReference>
<dbReference type="SUPFAM" id="SSF88946">
    <property type="entry name" value="Sigma2 domain of RNA polymerase sigma factors"/>
    <property type="match status" value="1"/>
</dbReference>
<protein>
    <submittedName>
        <fullName evidence="8">RNA polymerase sigma factor</fullName>
    </submittedName>
</protein>
<feature type="domain" description="RNA polymerase sigma factor 70 region 4 type 2" evidence="7">
    <location>
        <begin position="105"/>
        <end position="156"/>
    </location>
</feature>
<keyword evidence="5" id="KW-0804">Transcription</keyword>